<feature type="region of interest" description="Disordered" evidence="1">
    <location>
        <begin position="3125"/>
        <end position="3193"/>
    </location>
</feature>
<sequence>MLKPRVVTNLISIYNPVIHIFLDDRTKTIEDFEFIEKIKINQSSKTPGSPNLENLKNSGQQISPEKVIHLLAEKLKKKLNFFSALSPIIFPFLELNSFNNFINVSINEESWISGNGLSLHFPEISVRGNSYNASEDPLSLMNLFLIVYENFIRKLFKKTPEPTPKSDSENILNSDIDESVSGYDSSSSGDQSLDEPTIYINENFGLHTKKTDDMIAYTHYFSIAASNFQVLTSSKASSTEKNEESTSSLLKYISGLGFSLNSKSRESSITELVRMEILGKLELVLKFQSAIWGELKNAKIGLYCDPVSLSSDGISAIISEVNKFSLSKDSKSGVLYTPDLKSNPEGFTQSIDINNNFSKDYSPESIEKKLNEFKIFATEKIEELFESLRMKKSKEKKYSTQFYKIAYILKLSQISFVQLEASIKRIYFEMPAGLININDQIYEKLLIKQKDIRFNFSYIINPLDNSDIPKKFTFSSEDTIKHASKMPSAQSRPKSAENIENSQLGDALPDLTFNKHIFDSDNGDPVLSPHTSDNIGFSQTKVDEKESIVFEDFSVKDFKLNTTIKIIVKAGSFNVKLYKASNSSNKKIVGAEESYPNVSISSISLFYEIPINFIADKSLKIYSFPKMVFKIENPNAKINLKFILVIEKAIKSFSGLNTASKYNSDKIVHQDKPGCFTQATKILISDKYSLLSKRKYIEIWELHKERVVKCFNIAELFELFLKKLEFESTVTNFKIELYTSLSSDLKKIEFETKNIVLYFKKAEIRSSLADVTPSSENEKLASIKNKIYTKMSCSPFLVYFKNNSINEEPKNIKNNQIQYILGNNGVSADLEIDLFLGYTSKYFREKLPYIKSKVNVELGVFSVFLGGDNLINLFYWVPVWSLAIRLLRKISPIIYESHNIQKEKTDFNTDEASLCDKSDLINNYSKILASDFISSFSVIKKTSVNISLKEFRISLSTFDGNIDKSINLLHGLSLFVRNVDLKIKLDVNKFSKKIENNLLIGQISAITFSSVKGDIAETPLLNLTFNEYFKALGWLIKDKENLIIFNSIKISSSFINEFLYSSPALNTMSKIKSADVSISSASFYRVFLLLHQFGILQAAMNFKSESPKKAIKRLPKTVSTLDILIDRVYIKISFPKADVHDCFTKYLIEASDITEDIDLLLDIPELRICSKSNELNTDKSLNLKLDTPNVGILDYNKAKNPLATFTKFSVVIQKPKIIKTSKPTPNSSLPKKGIDLDVTIKFDSGSLSIPHNYTFSYVIDSFSVFLKLFKTLKKMKKKSILKYTSEIELEFGDINTQATSEKSIDSVIEKLFSMYSIPIPSFRSDLVFFSKGQVPLSEPDYIPRIHIIAKSFSFFLMDDPFEIALSRIYHVGKLEQVQRLSRLEAFEKKISKKNSFQSQNLEPSLKSQTSNVDTKDSASVSSKPGKKSLLEKSVSNDYLNSFHMKPFGSESNSKNKSINSMNKLKANNNTNNENLKSQFYTKKFKSLKKIPSAENVSILSSSSAPIYKNDGKEESIISKSPLEHSNGDYLDTKNLKNTSISDSNANNFTYSTNHRKKDNNDLNSDTKSLLYEFESRLWVKTIRELMIENTDFSENDESDNDIVKNPYNSKKKSIISTPTRQGSSMLNKEKSYDPELPSKSNSGTFSNYPISQLEFLDNLKFFHTQNDRSSISLNKNKKPLSTSGPPYQFKHGKLRYPNVPLLVFSMFPVRIMIRTPNELLDFEQIENYMREIDPSTPVNQNWSTLVPINLRLKAGELRVQLRDYPSPLLFFPDPYKSNDKNDINIRHKLGYKNFRGGVSIEGGFIISEQQAHMGALRLLSIPIYSTPQINYLFNDKDMKINTGQLTSSNEFIIRVPIVKSLTFPRVHTNFSVIIFTAATTQAEKALKYYHSNNLDGLDSLGISYNKILKIVRLNRLPAQSPIVCWYQRVQPVLSEISQRIESLTSSSSEPSPHLGWWDKIRSRFITRFRLACIDVKLSDLAIKDTPKNLNSKRFDHSLYLSLQSEQSGEFLLYLLGGRDPYSFSIKNSGYLISLQGDVRISIGEGDYYDTGKNKIFSKEYVIDLGDYGRDSTGTSPGLNEVVVLRSKKFLTCVPEINNSSIDTLKLMKRHLYDNFNISYIEKYRKILSSDILDLVILSMTSSEFTFLKLGSLASDCNLYKKPLASFSRGVRLSIGFSTSIKKASFEKNAFVNSTTMDEKTHNRSSEPQYIPNNVINSHWDIRPHALENIPNYYKKNYDAYNGFRSLGVHFGLSILCPYELGESSTPSGSSTPNSADLDGFETKKNNRLSINRMSRSSTKKAKKNSTYNLNITVPNIIVTDNSVSNPEINFSGNDALGSPLIDRKSSLFFKRNSYKSISKQNFIGNDSTFDSVVNNDNSISDISDSELSNYSYSNKNSKNFSINAKIASPPLSIAGDTVFSECNSVLCSISPLHRCNLEKTSIGDDYFMCGFNSDPHSLMADENNTSHSSNDRAKVFSSMISTDMFLKMLSLFSAKLMLPVRKGKLYPFNESKDIKFGKSLLSFRVGLNLTDFQLSYTQHTSEIKELESQELNDLLTSYGLNSGAVQTLLRAFKQQTTGFDSFASNDEKKPQLEHTSPTKAEGNVYQLKGRTKLIHANLLMVQKRQKLFLNKKNSRLNEISESDSSYKNIRVEAKTKKKNDEVSLTWSIQDSDAEIDDFDVRIVKMDYKLPLFLNCIPSRSGINNGQWKFSTYNGMHIFPESLEYLKLSPEKLDWIDSDSLFDLGTFDLSNAIFSNVDVLCFLWAPRMVYFIQTAIEESLIPIDLDHSSLMKKSSVVSIDKNDGILGEGYYVKLSSSRPNVPLEPEEYNQLYLNRKLNTNDLESDALVELRARAGLIDTGILSDDSALNMTSLIHNSIRNSISNRLHNTGTRRSFSKRPTISQGQSKRNSKQYSEKVQSLYLSDSDSDNGSLRDQNFENFENFSTGVLDYKKILRDPRLTQSLLLSRRKERLGYAIKHYEIKNKINMDDFEQGLYTSSIDYHYETIKIANEIFELSARRRLINKCLDMLGYNSNNPKDFSSSSFRNSIVSSNKSVNASDGESLQGLESLFRHRFLLHSAYLVWNSKVRDILFRFFYNEDDWIALKYFLSQSASQVVSELDKKYKNAEYSPSNRNSTNDCSNSINETRSNINSSTDPRNNFSYESIYDTNSEDLSQNDTSKPTKDPIKSNSDDNNYFKQVLNKDSLSGSFDNSETINLMKDFQNFTPSYSALIEFLNSQVSLSIDENSSDSMVATAEKAQLHIIQLLSEDTTKSIPMLMSDTDTRPNSSGDSIISPSDSILNNSEVIDFPDSSPTNDFDEIDLGNKPESNTSLEKSLVKTRMLFEIKNMQLFYLKRQDFVDCPLYLMDCFYGAHVDNNSLSSTLWPAWIPIEILLTPESIDDSTLVHNYDNGDDRKHREVARINLNGLNSETKNKSTPRYSKILDRTSGMVIFDRMNTHRIQSEDIENNDKINKINSFKINGSKSNKKDSFHYSANIPSNNYKHDSENSERNNSNKFFSSSLLDEIINESKNTGISNSPENAEKSKRTENEQKNTDNDESNASLVIIRMPQINVSLTSEQFSSALSIITDLLIYNEPERSLYLENLSLIKLTTDLSSISDIGPMINRIQQSLRIRKHMFQIWCQKQWKSSKNPDLYMISSELDLTDCSASGKPHSILLKETPSLSEISAQDIRTSANYGSIILALTRQIKVLEQQLKVVMDLVSAAKKKLHASKKAKNIKNTRLDDSEIYNYNNKNDLVLNSSRSFSSKIKISSGKNKNEESISKSGFKSHSDLSSAATESIKKTKNTPSSRSILDNVSSWRKKSKKRPDQPDTTSPERFDEHGKEELIQNKSVSNQNNNSQKPISKDTRSISHNSVNKVNNIAKLDYSKRHSIAMYIGIHISSVNWRILDNENKPICDIKLRNLGVSLITSTSLANDIFINADLIIMLNRIENSIYPEILMPYSSNRNEFIDFSKEKMLKINYSELPPVGGIRIVELLEIDLSPIRIQLSKDITKLLINYFFTSSDDNNSEIDLTKAGAPSSANISSLRDNKLSINNNNSNDSSSILLAPRTESSKASSKLNTKSPSQLSNSVSRKPTQQILLPAGFNNNENIQQKTMQTKASQNKTFILVRILGHKHIISFHGSKKKNLLDINNFVFKAPTLEYHNEVFTYYQLLMQMKKAFISAAFHHTGALFKEKVKQLQGSKSQNKAYDDAFTKKLVKQIDESDSISKHLSFFGYQGSGANIKSKSIKSEKEKKISQTLFNTIPTSLFTPISNYTTFKKPKIQISNNLKKNSNKSSSSRELLNGNSNVDTKDSIDSISDDLKEAELVAENGGNKIPNITINSNIIENNKSIDTNNSDFVDQSVESKSSVPTIDLDEFTASLTEDNHQSENSQFGFTQRERFTEPPNGSEKNNTQSSDLELTFRSKLYNRLTKSKSNTKTEPQ</sequence>
<feature type="region of interest" description="Disordered" evidence="1">
    <location>
        <begin position="2581"/>
        <end position="2601"/>
    </location>
</feature>
<dbReference type="Pfam" id="PF10344">
    <property type="entry name" value="Hobbit"/>
    <property type="match status" value="3"/>
</dbReference>
<feature type="compositionally biased region" description="Polar residues" evidence="1">
    <location>
        <begin position="3782"/>
        <end position="3797"/>
    </location>
</feature>
<evidence type="ECO:0000313" key="3">
    <source>
        <dbReference type="EMBL" id="OMJ15438.1"/>
    </source>
</evidence>
<dbReference type="PANTHER" id="PTHR15678">
    <property type="entry name" value="ANTIGEN MLAA-22-RELATED"/>
    <property type="match status" value="1"/>
</dbReference>
<feature type="compositionally biased region" description="Polar residues" evidence="1">
    <location>
        <begin position="4411"/>
        <end position="4421"/>
    </location>
</feature>
<feature type="compositionally biased region" description="Polar residues" evidence="1">
    <location>
        <begin position="3528"/>
        <end position="3538"/>
    </location>
</feature>
<feature type="compositionally biased region" description="Low complexity" evidence="1">
    <location>
        <begin position="3848"/>
        <end position="3861"/>
    </location>
</feature>
<keyword evidence="4" id="KW-1185">Reference proteome</keyword>
<feature type="region of interest" description="Disordered" evidence="1">
    <location>
        <begin position="1397"/>
        <end position="1426"/>
    </location>
</feature>
<feature type="region of interest" description="Disordered" evidence="1">
    <location>
        <begin position="2884"/>
        <end position="2914"/>
    </location>
</feature>
<feature type="compositionally biased region" description="Low complexity" evidence="1">
    <location>
        <begin position="3284"/>
        <end position="3302"/>
    </location>
</feature>
<feature type="region of interest" description="Disordered" evidence="1">
    <location>
        <begin position="3275"/>
        <end position="3328"/>
    </location>
</feature>
<gene>
    <name evidence="3" type="ORF">AYI69_g8195</name>
</gene>
<feature type="region of interest" description="Disordered" evidence="1">
    <location>
        <begin position="4071"/>
        <end position="4096"/>
    </location>
</feature>
<comment type="caution">
    <text evidence="3">The sequence shown here is derived from an EMBL/GenBank/DDBJ whole genome shotgun (WGS) entry which is preliminary data.</text>
</comment>
<dbReference type="InterPro" id="IPR019449">
    <property type="entry name" value="FMP27_WPPW_RBG"/>
</dbReference>
<reference evidence="4" key="1">
    <citation type="submission" date="2017-01" db="EMBL/GenBank/DDBJ databases">
        <authorList>
            <person name="Wang Y."/>
            <person name="White M."/>
            <person name="Kvist S."/>
            <person name="Moncalvo J.-M."/>
        </authorList>
    </citation>
    <scope>NUCLEOTIDE SEQUENCE [LARGE SCALE GENOMIC DNA]</scope>
    <source>
        <strain evidence="4">ID-206-W2</strain>
    </source>
</reference>
<feature type="region of interest" description="Disordered" evidence="1">
    <location>
        <begin position="3528"/>
        <end position="3560"/>
    </location>
</feature>
<organism evidence="3 4">
    <name type="scientific">Smittium culicis</name>
    <dbReference type="NCBI Taxonomy" id="133412"/>
    <lineage>
        <taxon>Eukaryota</taxon>
        <taxon>Fungi</taxon>
        <taxon>Fungi incertae sedis</taxon>
        <taxon>Zoopagomycota</taxon>
        <taxon>Kickxellomycotina</taxon>
        <taxon>Harpellomycetes</taxon>
        <taxon>Harpellales</taxon>
        <taxon>Legeriomycetaceae</taxon>
        <taxon>Smittium</taxon>
    </lineage>
</organism>
<feature type="compositionally biased region" description="Basic and acidic residues" evidence="1">
    <location>
        <begin position="3826"/>
        <end position="3847"/>
    </location>
</feature>
<feature type="region of interest" description="Disordered" evidence="1">
    <location>
        <begin position="3767"/>
        <end position="3871"/>
    </location>
</feature>
<evidence type="ECO:0000313" key="4">
    <source>
        <dbReference type="Proteomes" id="UP000187429"/>
    </source>
</evidence>
<feature type="compositionally biased region" description="Polar residues" evidence="1">
    <location>
        <begin position="3805"/>
        <end position="3818"/>
    </location>
</feature>
<feature type="compositionally biased region" description="Low complexity" evidence="1">
    <location>
        <begin position="4290"/>
        <end position="4306"/>
    </location>
</feature>
<dbReference type="Proteomes" id="UP000187429">
    <property type="component" value="Unassembled WGS sequence"/>
</dbReference>
<feature type="compositionally biased region" description="Polar residues" evidence="1">
    <location>
        <begin position="1397"/>
        <end position="1422"/>
    </location>
</feature>
<protein>
    <submittedName>
        <fullName evidence="3">UPF0648 protein</fullName>
    </submittedName>
</protein>
<proteinExistence type="predicted"/>
<evidence type="ECO:0000259" key="2">
    <source>
        <dbReference type="SMART" id="SM01216"/>
    </source>
</evidence>
<dbReference type="InterPro" id="IPR045167">
    <property type="entry name" value="Hobbit"/>
</dbReference>
<feature type="region of interest" description="Disordered" evidence="1">
    <location>
        <begin position="3477"/>
        <end position="3513"/>
    </location>
</feature>
<feature type="compositionally biased region" description="Basic and acidic residues" evidence="1">
    <location>
        <begin position="3179"/>
        <end position="3189"/>
    </location>
</feature>
<evidence type="ECO:0000256" key="1">
    <source>
        <dbReference type="SAM" id="MobiDB-lite"/>
    </source>
</evidence>
<dbReference type="PANTHER" id="PTHR15678:SF6">
    <property type="entry name" value="BRIDGE-LIKE LIPID TRANSFER PROTEIN FAMILY MEMBER 2"/>
    <property type="match status" value="1"/>
</dbReference>
<feature type="region of interest" description="Disordered" evidence="1">
    <location>
        <begin position="4290"/>
        <end position="4317"/>
    </location>
</feature>
<feature type="region of interest" description="Disordered" evidence="1">
    <location>
        <begin position="4384"/>
        <end position="4423"/>
    </location>
</feature>
<dbReference type="OrthoDB" id="1562405at2759"/>
<accession>A0A1R1XLF3</accession>
<feature type="compositionally biased region" description="Polar residues" evidence="1">
    <location>
        <begin position="4074"/>
        <end position="4096"/>
    </location>
</feature>
<dbReference type="EMBL" id="LSSM01004259">
    <property type="protein sequence ID" value="OMJ15438.1"/>
    <property type="molecule type" value="Genomic_DNA"/>
</dbReference>
<dbReference type="SMART" id="SM01216">
    <property type="entry name" value="Fmp27_WPPW"/>
    <property type="match status" value="1"/>
</dbReference>
<feature type="compositionally biased region" description="Basic and acidic residues" evidence="1">
    <location>
        <begin position="3539"/>
        <end position="3554"/>
    </location>
</feature>
<name>A0A1R1XLF3_9FUNG</name>
<feature type="compositionally biased region" description="Polar residues" evidence="1">
    <location>
        <begin position="3127"/>
        <end position="3178"/>
    </location>
</feature>
<feature type="region of interest" description="Disordered" evidence="1">
    <location>
        <begin position="1612"/>
        <end position="1643"/>
    </location>
</feature>
<feature type="compositionally biased region" description="Polar residues" evidence="1">
    <location>
        <begin position="1614"/>
        <end position="1626"/>
    </location>
</feature>
<feature type="domain" description="FMP27 WPPW motif-containing RBG unit" evidence="2">
    <location>
        <begin position="2650"/>
        <end position="3392"/>
    </location>
</feature>